<keyword evidence="1" id="KW-1133">Transmembrane helix</keyword>
<reference evidence="2" key="1">
    <citation type="submission" date="2020-10" db="EMBL/GenBank/DDBJ databases">
        <title>Diversity and distribution of actinomycetes associated with coral in the coast of Hainan.</title>
        <authorList>
            <person name="Li F."/>
        </authorList>
    </citation>
    <scope>NUCLEOTIDE SEQUENCE</scope>
    <source>
        <strain evidence="2">HNM0983</strain>
    </source>
</reference>
<keyword evidence="3" id="KW-1185">Reference proteome</keyword>
<accession>A0A929G145</accession>
<feature type="transmembrane region" description="Helical" evidence="1">
    <location>
        <begin position="45"/>
        <end position="65"/>
    </location>
</feature>
<sequence length="165" mass="18329">MAKDNRGRRLLNARTSSFVVALALLVYLVLMGERAITMIASGQPVFVLLGLAIFVLPVLGGVLVADQLRFGANTERLARRLHDEDALPDVSHLPTLPSGRVRRDAADEWFASCQAAVEADPDDWRPWFALAQAYDLAGDRNRGRKTMRHAIDLERRETSTGPEQH</sequence>
<evidence type="ECO:0000313" key="3">
    <source>
        <dbReference type="Proteomes" id="UP000598360"/>
    </source>
</evidence>
<proteinExistence type="predicted"/>
<dbReference type="EMBL" id="JADEYC010000012">
    <property type="protein sequence ID" value="MBE9374303.1"/>
    <property type="molecule type" value="Genomic_DNA"/>
</dbReference>
<organism evidence="2 3">
    <name type="scientific">Saccharopolyspora montiporae</name>
    <dbReference type="NCBI Taxonomy" id="2781240"/>
    <lineage>
        <taxon>Bacteria</taxon>
        <taxon>Bacillati</taxon>
        <taxon>Actinomycetota</taxon>
        <taxon>Actinomycetes</taxon>
        <taxon>Pseudonocardiales</taxon>
        <taxon>Pseudonocardiaceae</taxon>
        <taxon>Saccharopolyspora</taxon>
    </lineage>
</organism>
<evidence type="ECO:0000313" key="2">
    <source>
        <dbReference type="EMBL" id="MBE9374303.1"/>
    </source>
</evidence>
<dbReference type="InterPro" id="IPR011990">
    <property type="entry name" value="TPR-like_helical_dom_sf"/>
</dbReference>
<dbReference type="Proteomes" id="UP000598360">
    <property type="component" value="Unassembled WGS sequence"/>
</dbReference>
<evidence type="ECO:0008006" key="4">
    <source>
        <dbReference type="Google" id="ProtNLM"/>
    </source>
</evidence>
<evidence type="ECO:0000256" key="1">
    <source>
        <dbReference type="SAM" id="Phobius"/>
    </source>
</evidence>
<keyword evidence="1" id="KW-0812">Transmembrane</keyword>
<dbReference type="Gene3D" id="1.25.40.10">
    <property type="entry name" value="Tetratricopeptide repeat domain"/>
    <property type="match status" value="1"/>
</dbReference>
<name>A0A929G145_9PSEU</name>
<comment type="caution">
    <text evidence="2">The sequence shown here is derived from an EMBL/GenBank/DDBJ whole genome shotgun (WGS) entry which is preliminary data.</text>
</comment>
<dbReference type="RefSeq" id="WP_193927756.1">
    <property type="nucleotide sequence ID" value="NZ_JADEYC010000012.1"/>
</dbReference>
<keyword evidence="1" id="KW-0472">Membrane</keyword>
<dbReference type="AlphaFoldDB" id="A0A929G145"/>
<dbReference type="SUPFAM" id="SSF48452">
    <property type="entry name" value="TPR-like"/>
    <property type="match status" value="1"/>
</dbReference>
<gene>
    <name evidence="2" type="ORF">IQ251_07560</name>
</gene>
<protein>
    <recommendedName>
        <fullName evidence="4">Tetratricopeptide repeat protein</fullName>
    </recommendedName>
</protein>